<proteinExistence type="predicted"/>
<dbReference type="Proteomes" id="UP000463337">
    <property type="component" value="Unassembled WGS sequence"/>
</dbReference>
<dbReference type="RefSeq" id="WP_034530492.1">
    <property type="nucleotide sequence ID" value="NZ_AP019729.1"/>
</dbReference>
<dbReference type="Proteomes" id="UP000315827">
    <property type="component" value="Unassembled WGS sequence"/>
</dbReference>
<feature type="transmembrane region" description="Helical" evidence="5">
    <location>
        <begin position="343"/>
        <end position="362"/>
    </location>
</feature>
<evidence type="ECO:0000256" key="3">
    <source>
        <dbReference type="ARBA" id="ARBA00022989"/>
    </source>
</evidence>
<evidence type="ECO:0000259" key="6">
    <source>
        <dbReference type="Pfam" id="PF04932"/>
    </source>
</evidence>
<feature type="domain" description="O-antigen ligase-related" evidence="6">
    <location>
        <begin position="186"/>
        <end position="326"/>
    </location>
</feature>
<dbReference type="InterPro" id="IPR007016">
    <property type="entry name" value="O-antigen_ligase-rel_domated"/>
</dbReference>
<evidence type="ECO:0000256" key="5">
    <source>
        <dbReference type="SAM" id="Phobius"/>
    </source>
</evidence>
<keyword evidence="4 5" id="KW-0472">Membrane</keyword>
<feature type="transmembrane region" description="Helical" evidence="5">
    <location>
        <begin position="312"/>
        <end position="331"/>
    </location>
</feature>
<protein>
    <submittedName>
        <fullName evidence="7">O-antigen ligase domain-containing protein</fullName>
    </submittedName>
    <submittedName>
        <fullName evidence="8">O-antigen ligase family protein</fullName>
    </submittedName>
</protein>
<evidence type="ECO:0000313" key="10">
    <source>
        <dbReference type="Proteomes" id="UP000463337"/>
    </source>
</evidence>
<gene>
    <name evidence="8" type="ORF">FSA05_23090</name>
    <name evidence="7" type="ORF">GKD59_09030</name>
</gene>
<keyword evidence="3 5" id="KW-1133">Transmembrane helix</keyword>
<evidence type="ECO:0000256" key="1">
    <source>
        <dbReference type="ARBA" id="ARBA00004141"/>
    </source>
</evidence>
<organism evidence="8 9">
    <name type="scientific">Parabacteroides distasonis</name>
    <dbReference type="NCBI Taxonomy" id="823"/>
    <lineage>
        <taxon>Bacteria</taxon>
        <taxon>Pseudomonadati</taxon>
        <taxon>Bacteroidota</taxon>
        <taxon>Bacteroidia</taxon>
        <taxon>Bacteroidales</taxon>
        <taxon>Tannerellaceae</taxon>
        <taxon>Parabacteroides</taxon>
    </lineage>
</organism>
<dbReference type="GO" id="GO:0016020">
    <property type="term" value="C:membrane"/>
    <property type="evidence" value="ECO:0007669"/>
    <property type="project" value="UniProtKB-SubCell"/>
</dbReference>
<evidence type="ECO:0000313" key="8">
    <source>
        <dbReference type="EMBL" id="TWV57606.1"/>
    </source>
</evidence>
<feature type="transmembrane region" description="Helical" evidence="5">
    <location>
        <begin position="110"/>
        <end position="133"/>
    </location>
</feature>
<reference evidence="8 9" key="2">
    <citation type="submission" date="2019-07" db="EMBL/GenBank/DDBJ databases">
        <title>Genome sequencing of Parabacteroides distasonis iSURF_7.</title>
        <authorList>
            <person name="Degefu H.N."/>
            <person name="Ruoff K.L."/>
            <person name="Price C.E."/>
            <person name="Valls R.A."/>
            <person name="O'Toole G.A."/>
        </authorList>
    </citation>
    <scope>NUCLEOTIDE SEQUENCE [LARGE SCALE GENOMIC DNA]</scope>
    <source>
        <strain evidence="8 9">CFPLTA003_1B</strain>
    </source>
</reference>
<feature type="transmembrane region" description="Helical" evidence="5">
    <location>
        <begin position="220"/>
        <end position="245"/>
    </location>
</feature>
<comment type="subcellular location">
    <subcellularLocation>
        <location evidence="1">Membrane</location>
        <topology evidence="1">Multi-pass membrane protein</topology>
    </subcellularLocation>
</comment>
<keyword evidence="2 5" id="KW-0812">Transmembrane</keyword>
<dbReference type="EMBL" id="VOHW01000027">
    <property type="protein sequence ID" value="TWV57606.1"/>
    <property type="molecule type" value="Genomic_DNA"/>
</dbReference>
<sequence>MKAFFIIFLYFLFDRETYYILHSDTLSLIYVSLSKFFAVFVILMALIKQFNKNTLKVMGCICLVFFSMLISTVIKDGDVRRAIMIMYPVLAMGGLMLWQCSTFNRTKLFVRYIACFYFVLMAINFFFLLVSPSFFVNDSMSGESYFLGIENQVGYPMMKGLCFVLIDSYFRGEKRLLCVYIIMHVSTILIIFSGSNVVGLVCMLLFLIPNVIQRKIASLSLNTLLLVFVSLFVFVILFGNLMIILESPLVSYVIEDLLGKNLTLTNRTLIWGMVVDGFLNSPIIGNGVRETTSLFYISEQYTKGYMSAHNQILQSLYETGILFFVSLVPLFNELNKSLKSSVPFFSLIVKGSIFSFLVMYMAEAPGMDKILNLVVFGLLVSKMNNTVTCKGNMYVRCEK</sequence>
<evidence type="ECO:0000313" key="7">
    <source>
        <dbReference type="EMBL" id="MRY58052.1"/>
    </source>
</evidence>
<reference evidence="7 10" key="1">
    <citation type="journal article" date="2019" name="Nat. Med.">
        <title>A library of human gut bacterial isolates paired with longitudinal multiomics data enables mechanistic microbiome research.</title>
        <authorList>
            <person name="Poyet M."/>
            <person name="Groussin M."/>
            <person name="Gibbons S.M."/>
            <person name="Avila-Pacheco J."/>
            <person name="Jiang X."/>
            <person name="Kearney S.M."/>
            <person name="Perrotta A.R."/>
            <person name="Berdy B."/>
            <person name="Zhao S."/>
            <person name="Lieberman T.D."/>
            <person name="Swanson P.K."/>
            <person name="Smith M."/>
            <person name="Roesemann S."/>
            <person name="Alexander J.E."/>
            <person name="Rich S.A."/>
            <person name="Livny J."/>
            <person name="Vlamakis H."/>
            <person name="Clish C."/>
            <person name="Bullock K."/>
            <person name="Deik A."/>
            <person name="Scott J."/>
            <person name="Pierce K.A."/>
            <person name="Xavier R.J."/>
            <person name="Alm E.J."/>
        </authorList>
    </citation>
    <scope>NUCLEOTIDE SEQUENCE [LARGE SCALE GENOMIC DNA]</scope>
    <source>
        <strain evidence="7 10">BIOML-A41</strain>
    </source>
</reference>
<comment type="caution">
    <text evidence="8">The sequence shown here is derived from an EMBL/GenBank/DDBJ whole genome shotgun (WGS) entry which is preliminary data.</text>
</comment>
<name>A0A415MJK1_PARDI</name>
<evidence type="ECO:0000313" key="9">
    <source>
        <dbReference type="Proteomes" id="UP000315827"/>
    </source>
</evidence>
<feature type="transmembrane region" description="Helical" evidence="5">
    <location>
        <begin position="80"/>
        <end position="98"/>
    </location>
</feature>
<dbReference type="EMBL" id="WKLT01000006">
    <property type="protein sequence ID" value="MRY58052.1"/>
    <property type="molecule type" value="Genomic_DNA"/>
</dbReference>
<feature type="transmembrane region" description="Helical" evidence="5">
    <location>
        <begin position="54"/>
        <end position="74"/>
    </location>
</feature>
<dbReference type="AlphaFoldDB" id="A0A415MJK1"/>
<accession>A0A415MJK1</accession>
<evidence type="ECO:0000256" key="2">
    <source>
        <dbReference type="ARBA" id="ARBA00022692"/>
    </source>
</evidence>
<keyword evidence="8" id="KW-0436">Ligase</keyword>
<feature type="transmembrane region" description="Helical" evidence="5">
    <location>
        <begin position="177"/>
        <end position="208"/>
    </location>
</feature>
<feature type="transmembrane region" description="Helical" evidence="5">
    <location>
        <begin position="27"/>
        <end position="47"/>
    </location>
</feature>
<dbReference type="GO" id="GO:0016874">
    <property type="term" value="F:ligase activity"/>
    <property type="evidence" value="ECO:0007669"/>
    <property type="project" value="UniProtKB-KW"/>
</dbReference>
<evidence type="ECO:0000256" key="4">
    <source>
        <dbReference type="ARBA" id="ARBA00023136"/>
    </source>
</evidence>
<dbReference type="Pfam" id="PF04932">
    <property type="entry name" value="Wzy_C"/>
    <property type="match status" value="1"/>
</dbReference>